<dbReference type="AlphaFoldDB" id="C4Z859"/>
<organism evidence="1 2">
    <name type="scientific">Agathobacter rectalis (strain ATCC 33656 / DSM 3377 / JCM 17463 / KCTC 5835 / VPI 0990)</name>
    <name type="common">Eubacterium rectale</name>
    <dbReference type="NCBI Taxonomy" id="515619"/>
    <lineage>
        <taxon>Bacteria</taxon>
        <taxon>Bacillati</taxon>
        <taxon>Bacillota</taxon>
        <taxon>Clostridia</taxon>
        <taxon>Lachnospirales</taxon>
        <taxon>Lachnospiraceae</taxon>
        <taxon>Agathobacter</taxon>
    </lineage>
</organism>
<name>C4Z859_AGARV</name>
<dbReference type="HOGENOM" id="CLU_3079985_0_0_9"/>
<protein>
    <submittedName>
        <fullName evidence="1">Uncharacterized protein</fullName>
    </submittedName>
</protein>
<evidence type="ECO:0000313" key="2">
    <source>
        <dbReference type="Proteomes" id="UP000001477"/>
    </source>
</evidence>
<dbReference type="STRING" id="515619.EUBREC_1316"/>
<proteinExistence type="predicted"/>
<sequence>MKNNSNNTKTKDLINFMKKLIIKTLYNELFVKYLSAAKSIGYNLWANLHKEC</sequence>
<gene>
    <name evidence="1" type="ordered locus">EUBREC_1316</name>
</gene>
<accession>C4Z859</accession>
<dbReference type="EMBL" id="CP001107">
    <property type="protein sequence ID" value="ACR75076.1"/>
    <property type="molecule type" value="Genomic_DNA"/>
</dbReference>
<dbReference type="KEGG" id="ere:EUBREC_1316"/>
<dbReference type="PaxDb" id="515619-EUBREC_1316"/>
<dbReference type="Proteomes" id="UP000001477">
    <property type="component" value="Chromosome"/>
</dbReference>
<evidence type="ECO:0000313" key="1">
    <source>
        <dbReference type="EMBL" id="ACR75076.1"/>
    </source>
</evidence>
<reference evidence="1 2" key="1">
    <citation type="journal article" date="2009" name="Proc. Natl. Acad. Sci. U.S.A.">
        <title>Characterizing a model human gut microbiota composed of members of its two dominant bacterial phyla.</title>
        <authorList>
            <person name="Mahowald M.A."/>
            <person name="Rey F.E."/>
            <person name="Seedorf H."/>
            <person name="Turnbaugh P.J."/>
            <person name="Fulton R.S."/>
            <person name="Wollam A."/>
            <person name="Shah N."/>
            <person name="Wang C."/>
            <person name="Magrini V."/>
            <person name="Wilson R.K."/>
            <person name="Cantarel B.L."/>
            <person name="Coutinho P.M."/>
            <person name="Henrissat B."/>
            <person name="Crock L.W."/>
            <person name="Russell A."/>
            <person name="Verberkmoes N.C."/>
            <person name="Hettich R.L."/>
            <person name="Gordon J.I."/>
        </authorList>
    </citation>
    <scope>NUCLEOTIDE SEQUENCE [LARGE SCALE GENOMIC DNA]</scope>
    <source>
        <strain evidence="2">ATCC 33656 / DSM 3377 / JCM 17463 / KCTC 5835 / LMG 30912 / VPI 0990</strain>
    </source>
</reference>